<reference evidence="3" key="1">
    <citation type="submission" date="2012-12" db="EMBL/GenBank/DDBJ databases">
        <authorList>
            <person name="Hellsten U."/>
            <person name="Grimwood J."/>
            <person name="Chapman J.A."/>
            <person name="Shapiro H."/>
            <person name="Aerts A."/>
            <person name="Otillar R.P."/>
            <person name="Terry A.Y."/>
            <person name="Boore J.L."/>
            <person name="Simakov O."/>
            <person name="Marletaz F."/>
            <person name="Cho S.-J."/>
            <person name="Edsinger-Gonzales E."/>
            <person name="Havlak P."/>
            <person name="Kuo D.-H."/>
            <person name="Larsson T."/>
            <person name="Lv J."/>
            <person name="Arendt D."/>
            <person name="Savage R."/>
            <person name="Osoegawa K."/>
            <person name="de Jong P."/>
            <person name="Lindberg D.R."/>
            <person name="Seaver E.C."/>
            <person name="Weisblat D.A."/>
            <person name="Putnam N.H."/>
            <person name="Grigoriev I.V."/>
            <person name="Rokhsar D.S."/>
        </authorList>
    </citation>
    <scope>NUCLEOTIDE SEQUENCE</scope>
    <source>
        <strain evidence="3">I ESC-2004</strain>
    </source>
</reference>
<organism evidence="1">
    <name type="scientific">Capitella teleta</name>
    <name type="common">Polychaete worm</name>
    <dbReference type="NCBI Taxonomy" id="283909"/>
    <lineage>
        <taxon>Eukaryota</taxon>
        <taxon>Metazoa</taxon>
        <taxon>Spiralia</taxon>
        <taxon>Lophotrochozoa</taxon>
        <taxon>Annelida</taxon>
        <taxon>Polychaeta</taxon>
        <taxon>Sedentaria</taxon>
        <taxon>Scolecida</taxon>
        <taxon>Capitellidae</taxon>
        <taxon>Capitella</taxon>
    </lineage>
</organism>
<dbReference type="EMBL" id="KB297430">
    <property type="protein sequence ID" value="ELU10533.1"/>
    <property type="molecule type" value="Genomic_DNA"/>
</dbReference>
<dbReference type="EnsemblMetazoa" id="CapteT204352">
    <property type="protein sequence ID" value="CapteP204352"/>
    <property type="gene ID" value="CapteG204352"/>
</dbReference>
<feature type="non-terminal residue" evidence="1">
    <location>
        <position position="1"/>
    </location>
</feature>
<name>R7UV68_CAPTE</name>
<dbReference type="HOGENOM" id="CLU_2256704_0_0_1"/>
<protein>
    <submittedName>
        <fullName evidence="1 2">Uncharacterized protein</fullName>
    </submittedName>
</protein>
<gene>
    <name evidence="1" type="ORF">CAPTEDRAFT_204352</name>
</gene>
<accession>R7UV68</accession>
<dbReference type="Proteomes" id="UP000014760">
    <property type="component" value="Unassembled WGS sequence"/>
</dbReference>
<evidence type="ECO:0000313" key="3">
    <source>
        <dbReference type="Proteomes" id="UP000014760"/>
    </source>
</evidence>
<keyword evidence="3" id="KW-1185">Reference proteome</keyword>
<evidence type="ECO:0000313" key="2">
    <source>
        <dbReference type="EnsemblMetazoa" id="CapteP204352"/>
    </source>
</evidence>
<proteinExistence type="predicted"/>
<dbReference type="AlphaFoldDB" id="R7UV68"/>
<sequence length="104" mass="12067">PCSVINDSEMTCKTPKLRLPPPNELGSFNAEYHHFGFLFNGYEEYQERDDQRNTTTTLTIEVAIVELPSIAKHHWPPHDVTKREPLTLEARMTKLRKLFEKLSA</sequence>
<reference evidence="2" key="3">
    <citation type="submission" date="2015-06" db="UniProtKB">
        <authorList>
            <consortium name="EnsemblMetazoa"/>
        </authorList>
    </citation>
    <scope>IDENTIFICATION</scope>
</reference>
<dbReference type="EMBL" id="AMQN01041079">
    <property type="status" value="NOT_ANNOTATED_CDS"/>
    <property type="molecule type" value="Genomic_DNA"/>
</dbReference>
<reference evidence="1 3" key="2">
    <citation type="journal article" date="2013" name="Nature">
        <title>Insights into bilaterian evolution from three spiralian genomes.</title>
        <authorList>
            <person name="Simakov O."/>
            <person name="Marletaz F."/>
            <person name="Cho S.J."/>
            <person name="Edsinger-Gonzales E."/>
            <person name="Havlak P."/>
            <person name="Hellsten U."/>
            <person name="Kuo D.H."/>
            <person name="Larsson T."/>
            <person name="Lv J."/>
            <person name="Arendt D."/>
            <person name="Savage R."/>
            <person name="Osoegawa K."/>
            <person name="de Jong P."/>
            <person name="Grimwood J."/>
            <person name="Chapman J.A."/>
            <person name="Shapiro H."/>
            <person name="Aerts A."/>
            <person name="Otillar R.P."/>
            <person name="Terry A.Y."/>
            <person name="Boore J.L."/>
            <person name="Grigoriev I.V."/>
            <person name="Lindberg D.R."/>
            <person name="Seaver E.C."/>
            <person name="Weisblat D.A."/>
            <person name="Putnam N.H."/>
            <person name="Rokhsar D.S."/>
        </authorList>
    </citation>
    <scope>NUCLEOTIDE SEQUENCE</scope>
    <source>
        <strain evidence="1 3">I ESC-2004</strain>
    </source>
</reference>
<evidence type="ECO:0000313" key="1">
    <source>
        <dbReference type="EMBL" id="ELU10533.1"/>
    </source>
</evidence>